<dbReference type="RefSeq" id="WP_092732829.1">
    <property type="nucleotide sequence ID" value="NZ_FNPC01000005.1"/>
</dbReference>
<gene>
    <name evidence="7" type="ORF">SAMN05216564_105170</name>
</gene>
<evidence type="ECO:0000256" key="2">
    <source>
        <dbReference type="ARBA" id="ARBA00022833"/>
    </source>
</evidence>
<dbReference type="GO" id="GO:0051262">
    <property type="term" value="P:protein tetramerization"/>
    <property type="evidence" value="ECO:0007669"/>
    <property type="project" value="UniProtKB-ARBA"/>
</dbReference>
<evidence type="ECO:0000256" key="1">
    <source>
        <dbReference type="ARBA" id="ARBA00022723"/>
    </source>
</evidence>
<dbReference type="GO" id="GO:0016616">
    <property type="term" value="F:oxidoreductase activity, acting on the CH-OH group of donors, NAD or NADP as acceptor"/>
    <property type="evidence" value="ECO:0007669"/>
    <property type="project" value="UniProtKB-ARBA"/>
</dbReference>
<dbReference type="OrthoDB" id="73567at2157"/>
<accession>A0A1H3JWW2</accession>
<proteinExistence type="inferred from homology"/>
<name>A0A1H3JWW2_9EURY</name>
<comment type="cofactor">
    <cofactor evidence="4">
        <name>Zn(2+)</name>
        <dbReference type="ChEBI" id="CHEBI:29105"/>
    </cofactor>
</comment>
<dbReference type="InterPro" id="IPR002328">
    <property type="entry name" value="ADH_Zn_CS"/>
</dbReference>
<feature type="domain" description="Alcohol dehydrogenase-like C-terminal" evidence="5">
    <location>
        <begin position="197"/>
        <end position="331"/>
    </location>
</feature>
<keyword evidence="3" id="KW-0560">Oxidoreductase</keyword>
<dbReference type="PANTHER" id="PTHR43401:SF2">
    <property type="entry name" value="L-THREONINE 3-DEHYDROGENASE"/>
    <property type="match status" value="1"/>
</dbReference>
<dbReference type="AlphaFoldDB" id="A0A1H3JWW2"/>
<dbReference type="InterPro" id="IPR011032">
    <property type="entry name" value="GroES-like_sf"/>
</dbReference>
<dbReference type="GO" id="GO:0043168">
    <property type="term" value="F:anion binding"/>
    <property type="evidence" value="ECO:0007669"/>
    <property type="project" value="UniProtKB-ARBA"/>
</dbReference>
<dbReference type="PROSITE" id="PS00059">
    <property type="entry name" value="ADH_ZINC"/>
    <property type="match status" value="1"/>
</dbReference>
<dbReference type="Pfam" id="PF00107">
    <property type="entry name" value="ADH_zinc_N"/>
    <property type="match status" value="1"/>
</dbReference>
<evidence type="ECO:0000259" key="6">
    <source>
        <dbReference type="Pfam" id="PF08240"/>
    </source>
</evidence>
<dbReference type="GO" id="GO:0008270">
    <property type="term" value="F:zinc ion binding"/>
    <property type="evidence" value="ECO:0007669"/>
    <property type="project" value="InterPro"/>
</dbReference>
<reference evidence="8" key="1">
    <citation type="submission" date="2016-10" db="EMBL/GenBank/DDBJ databases">
        <authorList>
            <person name="Varghese N."/>
            <person name="Submissions S."/>
        </authorList>
    </citation>
    <scope>NUCLEOTIDE SEQUENCE [LARGE SCALE GENOMIC DNA]</scope>
    <source>
        <strain evidence="8">DC30,IBRC 10041,KCTC 4046</strain>
    </source>
</reference>
<dbReference type="InterPro" id="IPR013149">
    <property type="entry name" value="ADH-like_C"/>
</dbReference>
<sequence>MKTTAIVMNEPGELEVQEITIPDVGPDDVLLRVEVTGICGTDVHMYNGGMDLDFPVVPGHEFTGVIEEVGENVERDSKGTEIREGDNLSVVPAMDNDGTDWYSRNMPGRPRLSENADRFGFDNVADQYAGGMSKYVVLPPKSFYYKLPEDVPPELGALVEPISVGMHAFERSMQPGHPHIREGFGVGQSVAVQGAGPIGLFAIASAKAAGAGQIIAIDAIDERLQLASAFGATDLVNLTEYEADELITTVKELTAGNVGPDIVIEAAGVPTAVEQGIELPHDGGTFVEVGHFAYNGEAEINPTRIVQKELDVLGSLAYPPTQFESAIALIDQLQDEVPFGDLFNFKTTFEDAEDAYAAQESGEAYRATIHPHGLE</sequence>
<dbReference type="PANTHER" id="PTHR43401">
    <property type="entry name" value="L-THREONINE 3-DEHYDROGENASE"/>
    <property type="match status" value="1"/>
</dbReference>
<dbReference type="InterPro" id="IPR036291">
    <property type="entry name" value="NAD(P)-bd_dom_sf"/>
</dbReference>
<dbReference type="InterPro" id="IPR013154">
    <property type="entry name" value="ADH-like_N"/>
</dbReference>
<dbReference type="Gene3D" id="3.40.50.720">
    <property type="entry name" value="NAD(P)-binding Rossmann-like Domain"/>
    <property type="match status" value="1"/>
</dbReference>
<comment type="similarity">
    <text evidence="4">Belongs to the zinc-containing alcohol dehydrogenase family.</text>
</comment>
<dbReference type="Pfam" id="PF08240">
    <property type="entry name" value="ADH_N"/>
    <property type="match status" value="1"/>
</dbReference>
<evidence type="ECO:0000259" key="5">
    <source>
        <dbReference type="Pfam" id="PF00107"/>
    </source>
</evidence>
<dbReference type="Gene3D" id="3.90.180.10">
    <property type="entry name" value="Medium-chain alcohol dehydrogenases, catalytic domain"/>
    <property type="match status" value="1"/>
</dbReference>
<dbReference type="SUPFAM" id="SSF50129">
    <property type="entry name" value="GroES-like"/>
    <property type="match status" value="1"/>
</dbReference>
<organism evidence="7 8">
    <name type="scientific">Halopenitus persicus</name>
    <dbReference type="NCBI Taxonomy" id="1048396"/>
    <lineage>
        <taxon>Archaea</taxon>
        <taxon>Methanobacteriati</taxon>
        <taxon>Methanobacteriota</taxon>
        <taxon>Stenosarchaea group</taxon>
        <taxon>Halobacteria</taxon>
        <taxon>Halobacteriales</taxon>
        <taxon>Haloferacaceae</taxon>
        <taxon>Halopenitus</taxon>
    </lineage>
</organism>
<evidence type="ECO:0000256" key="3">
    <source>
        <dbReference type="ARBA" id="ARBA00023002"/>
    </source>
</evidence>
<dbReference type="GO" id="GO:0044281">
    <property type="term" value="P:small molecule metabolic process"/>
    <property type="evidence" value="ECO:0007669"/>
    <property type="project" value="UniProtKB-ARBA"/>
</dbReference>
<keyword evidence="1 4" id="KW-0479">Metal-binding</keyword>
<evidence type="ECO:0000313" key="7">
    <source>
        <dbReference type="EMBL" id="SDY44371.1"/>
    </source>
</evidence>
<keyword evidence="8" id="KW-1185">Reference proteome</keyword>
<dbReference type="SUPFAM" id="SSF51735">
    <property type="entry name" value="NAD(P)-binding Rossmann-fold domains"/>
    <property type="match status" value="1"/>
</dbReference>
<dbReference type="GO" id="GO:0030554">
    <property type="term" value="F:adenyl nucleotide binding"/>
    <property type="evidence" value="ECO:0007669"/>
    <property type="project" value="UniProtKB-ARBA"/>
</dbReference>
<evidence type="ECO:0000256" key="4">
    <source>
        <dbReference type="RuleBase" id="RU361277"/>
    </source>
</evidence>
<dbReference type="Proteomes" id="UP000199079">
    <property type="component" value="Unassembled WGS sequence"/>
</dbReference>
<protein>
    <submittedName>
        <fullName evidence="7">Threonine dehydrogenase</fullName>
    </submittedName>
</protein>
<dbReference type="InterPro" id="IPR050129">
    <property type="entry name" value="Zn_alcohol_dh"/>
</dbReference>
<keyword evidence="2 4" id="KW-0862">Zinc</keyword>
<feature type="domain" description="Alcohol dehydrogenase-like N-terminal" evidence="6">
    <location>
        <begin position="25"/>
        <end position="148"/>
    </location>
</feature>
<dbReference type="EMBL" id="FNPC01000005">
    <property type="protein sequence ID" value="SDY44371.1"/>
    <property type="molecule type" value="Genomic_DNA"/>
</dbReference>
<evidence type="ECO:0000313" key="8">
    <source>
        <dbReference type="Proteomes" id="UP000199079"/>
    </source>
</evidence>